<evidence type="ECO:0000256" key="11">
    <source>
        <dbReference type="ARBA" id="ARBA00022840"/>
    </source>
</evidence>
<evidence type="ECO:0000256" key="4">
    <source>
        <dbReference type="ARBA" id="ARBA00007837"/>
    </source>
</evidence>
<name>A0AAW4L5J3_9BACT</name>
<gene>
    <name evidence="16" type="ORF">KI809_03255</name>
</gene>
<feature type="domain" description="Pyruvate phosphate dikinase AMP/ATP-binding" evidence="15">
    <location>
        <begin position="51"/>
        <end position="407"/>
    </location>
</feature>
<comment type="catalytic activity">
    <reaction evidence="14">
        <text>pyruvate + ATP + H2O = phosphoenolpyruvate + AMP + phosphate + 2 H(+)</text>
        <dbReference type="Rhea" id="RHEA:11364"/>
        <dbReference type="ChEBI" id="CHEBI:15361"/>
        <dbReference type="ChEBI" id="CHEBI:15377"/>
        <dbReference type="ChEBI" id="CHEBI:15378"/>
        <dbReference type="ChEBI" id="CHEBI:30616"/>
        <dbReference type="ChEBI" id="CHEBI:43474"/>
        <dbReference type="ChEBI" id="CHEBI:58702"/>
        <dbReference type="ChEBI" id="CHEBI:456215"/>
        <dbReference type="EC" id="2.7.9.2"/>
    </reaction>
</comment>
<dbReference type="SUPFAM" id="SSF56059">
    <property type="entry name" value="Glutathione synthetase ATP-binding domain-like"/>
    <property type="match status" value="2"/>
</dbReference>
<keyword evidence="8" id="KW-0479">Metal-binding</keyword>
<dbReference type="Pfam" id="PF01326">
    <property type="entry name" value="PPDK_N"/>
    <property type="match status" value="2"/>
</dbReference>
<comment type="cofactor">
    <cofactor evidence="1">
        <name>Mg(2+)</name>
        <dbReference type="ChEBI" id="CHEBI:18420"/>
    </cofactor>
</comment>
<evidence type="ECO:0000256" key="3">
    <source>
        <dbReference type="ARBA" id="ARBA00004742"/>
    </source>
</evidence>
<comment type="pathway">
    <text evidence="3">Carbohydrate biosynthesis; gluconeogenesis.</text>
</comment>
<dbReference type="InterPro" id="IPR013815">
    <property type="entry name" value="ATP_grasp_subdomain_1"/>
</dbReference>
<dbReference type="InterPro" id="IPR006319">
    <property type="entry name" value="PEP_synth"/>
</dbReference>
<evidence type="ECO:0000256" key="6">
    <source>
        <dbReference type="ARBA" id="ARBA00021623"/>
    </source>
</evidence>
<keyword evidence="9" id="KW-0547">Nucleotide-binding</keyword>
<keyword evidence="7" id="KW-0808">Transferase</keyword>
<evidence type="ECO:0000256" key="5">
    <source>
        <dbReference type="ARBA" id="ARBA00011996"/>
    </source>
</evidence>
<dbReference type="Gene3D" id="3.30.1490.20">
    <property type="entry name" value="ATP-grasp fold, A domain"/>
    <property type="match status" value="2"/>
</dbReference>
<sequence length="1473" mass="165800">MKSDTSANPTKDDLCAQFMGREERMLALVRRYFSLDDLQAIKARIIGSGFIGGKAVGMLLSRAILRADRDGGWEQMLEPHDSFFVGTDVFDAFIEHNGWLDIMREQRSEAGYLSGAARLRDLFPEGEFPPTIRAEFRRMLDHYGQFPIIARSSSLMEDGFGNAFAGKYDSFFCVNQGPLEQRLLQFEAAVRRIYLSTMSEEALQYRLRRGLASREERMAILVQRVSGRRQGDYFFPAFAGVGISYNTFVWHPSIDPTAGMLRMVVGLGTRAVDRVEGDYPRIVSLDQPMLLPMGDQDDLRRFTQRDVDLLDIAANDIRTISLRELLGQEHRLPLELFGNRDVSGLIVTFERLLTRTGFSETMRRLLATLEKTYGYPVDVEFTGNFIDERNLAINIVQCRPLQTRGVQSMRVEIPLRPDEDSLFRSRGSFMGGSIVQPLQRVISVDPERYTSLTLSDKYELARIIGRLNRMIPSREELPTLLMGPGRWGTTTPSLGVPVRFAEFNSVSVLAEVAFSAGGLMPELSFGSHFFQDLVESGIFYVALHPERKGCFLNDGLLAALPNRLEELLPDDARFAEVIRIVDLPERFTLLADIVSQELACYREERFEPEPVSPDAPDQDKPAGFVTTGLPGLDSILGGLRLGDNVVWRVDRIEDFHAYVRPFVASALAAGRRVVYIRFAGHEPLVENLPQVTVHNLDALRGFESFTVKLHEIIGQEGREAFYLFDCLSSLLDAWATDAMIGNFFSVTCPYLFELDTIAYFPLIRGTHPFSTIARIRSTTQLLLDLHSFEGESILHPLKVWRRSSPTMFLPHRHQGDRFEPVKASCDASTLFIGLHGTRTEKAVPHIDHWEWLFMKARKLARGKGSDRSRQAMVDNLCRLLFGSDKRMLALARRHVTLEDFLWIKERMIGTGYIGGKAAGMVVARAILERDQDFDWSGVLEPHDSFFIGSDLFHTYLVHNGWWKVFMEHKSPEGYLEGAAKLRKLLLLGSFPAGICEEFQKLLEYFGQYPIIVRLSSLQEDGFGNAFAGKYGSFFCVNQGTPEERYCQFEEAVRLAYASTMSEDALQYRLQRGLDRQEEQMALLVQRVAGAYHGRYFFPEIAGVGLSYNTFVWDESVDPHAGMLRLVFGLGTRATARVAGDYTRIVSLDHPTMVPFGTPESGQRFCQRQIDLLDIEENECRTMPISTLLAEGVELPEVYRSYGTTLPRRGGRGVEKGLTFDRLLSGQDFPEVMGRLLATLERAYNYPVDVEFTATSSSSGGLRLNLVQCRPLQTRGVQVQRVEIPGDLPEDAVLFRSQGHFLGGSIHMPIRRVIHIPSGAFLALPLNERYEIARIVGRLNRLIPSREELPTLLMAPGRLGTTTPEMGVPVRFAEIDRMAALAEQAFSLGSLAPELSFGSHFFQDLVESGIFYVAVYPEEKGCLTNERLLSQLPNRLADLLPDDAGLAEYVRVVDLAGEFRLMADIVSQGVICCS</sequence>
<dbReference type="PANTHER" id="PTHR43030">
    <property type="entry name" value="PHOSPHOENOLPYRUVATE SYNTHASE"/>
    <property type="match status" value="1"/>
</dbReference>
<evidence type="ECO:0000256" key="12">
    <source>
        <dbReference type="ARBA" id="ARBA00022842"/>
    </source>
</evidence>
<keyword evidence="10" id="KW-0418">Kinase</keyword>
<dbReference type="RefSeq" id="WP_214170058.1">
    <property type="nucleotide sequence ID" value="NZ_JAHCVJ010000001.1"/>
</dbReference>
<proteinExistence type="inferred from homology"/>
<evidence type="ECO:0000256" key="1">
    <source>
        <dbReference type="ARBA" id="ARBA00001946"/>
    </source>
</evidence>
<dbReference type="InterPro" id="IPR002192">
    <property type="entry name" value="PPDK_AMP/ATP-bd"/>
</dbReference>
<evidence type="ECO:0000256" key="2">
    <source>
        <dbReference type="ARBA" id="ARBA00002988"/>
    </source>
</evidence>
<protein>
    <recommendedName>
        <fullName evidence="6">Phosphoenolpyruvate synthase</fullName>
        <ecNumber evidence="5">2.7.9.2</ecNumber>
    </recommendedName>
    <alternativeName>
        <fullName evidence="13">Pyruvate, water dikinase</fullName>
    </alternativeName>
</protein>
<feature type="domain" description="Pyruvate phosphate dikinase AMP/ATP-binding" evidence="15">
    <location>
        <begin position="912"/>
        <end position="1277"/>
    </location>
</feature>
<evidence type="ECO:0000259" key="15">
    <source>
        <dbReference type="Pfam" id="PF01326"/>
    </source>
</evidence>
<dbReference type="PANTHER" id="PTHR43030:SF1">
    <property type="entry name" value="PHOSPHOENOLPYRUVATE SYNTHASE"/>
    <property type="match status" value="1"/>
</dbReference>
<comment type="similarity">
    <text evidence="4">Belongs to the PEP-utilizing enzyme family.</text>
</comment>
<dbReference type="EC" id="2.7.9.2" evidence="5"/>
<comment type="function">
    <text evidence="2">Catalyzes the phosphorylation of pyruvate to phosphoenolpyruvate.</text>
</comment>
<keyword evidence="11" id="KW-0067">ATP-binding</keyword>
<evidence type="ECO:0000256" key="7">
    <source>
        <dbReference type="ARBA" id="ARBA00022679"/>
    </source>
</evidence>
<keyword evidence="12" id="KW-0460">Magnesium</keyword>
<dbReference type="GO" id="GO:0046872">
    <property type="term" value="F:metal ion binding"/>
    <property type="evidence" value="ECO:0007669"/>
    <property type="project" value="UniProtKB-KW"/>
</dbReference>
<keyword evidence="17" id="KW-1185">Reference proteome</keyword>
<dbReference type="Proteomes" id="UP000811899">
    <property type="component" value="Unassembled WGS sequence"/>
</dbReference>
<evidence type="ECO:0000256" key="9">
    <source>
        <dbReference type="ARBA" id="ARBA00022741"/>
    </source>
</evidence>
<evidence type="ECO:0000256" key="10">
    <source>
        <dbReference type="ARBA" id="ARBA00022777"/>
    </source>
</evidence>
<evidence type="ECO:0000256" key="14">
    <source>
        <dbReference type="ARBA" id="ARBA00047700"/>
    </source>
</evidence>
<evidence type="ECO:0000313" key="16">
    <source>
        <dbReference type="EMBL" id="MBT0663309.1"/>
    </source>
</evidence>
<organism evidence="16 17">
    <name type="scientific">Geoanaerobacter pelophilus</name>
    <dbReference type="NCBI Taxonomy" id="60036"/>
    <lineage>
        <taxon>Bacteria</taxon>
        <taxon>Pseudomonadati</taxon>
        <taxon>Thermodesulfobacteriota</taxon>
        <taxon>Desulfuromonadia</taxon>
        <taxon>Geobacterales</taxon>
        <taxon>Geobacteraceae</taxon>
        <taxon>Geoanaerobacter</taxon>
    </lineage>
</organism>
<accession>A0AAW4L5J3</accession>
<dbReference type="GO" id="GO:0005524">
    <property type="term" value="F:ATP binding"/>
    <property type="evidence" value="ECO:0007669"/>
    <property type="project" value="UniProtKB-KW"/>
</dbReference>
<evidence type="ECO:0000313" key="17">
    <source>
        <dbReference type="Proteomes" id="UP000811899"/>
    </source>
</evidence>
<dbReference type="EMBL" id="JAHCVJ010000001">
    <property type="protein sequence ID" value="MBT0663309.1"/>
    <property type="molecule type" value="Genomic_DNA"/>
</dbReference>
<comment type="caution">
    <text evidence="16">The sequence shown here is derived from an EMBL/GenBank/DDBJ whole genome shotgun (WGS) entry which is preliminary data.</text>
</comment>
<dbReference type="GO" id="GO:0008986">
    <property type="term" value="F:pyruvate, water dikinase activity"/>
    <property type="evidence" value="ECO:0007669"/>
    <property type="project" value="UniProtKB-EC"/>
</dbReference>
<reference evidence="16 17" key="1">
    <citation type="submission" date="2021-05" db="EMBL/GenBank/DDBJ databases">
        <title>The draft genome of Geobacter pelophilus DSM 12255.</title>
        <authorList>
            <person name="Xu Z."/>
            <person name="Masuda Y."/>
            <person name="Itoh H."/>
            <person name="Senoo K."/>
        </authorList>
    </citation>
    <scope>NUCLEOTIDE SEQUENCE [LARGE SCALE GENOMIC DNA]</scope>
    <source>
        <strain evidence="16 17">DSM 12255</strain>
    </source>
</reference>
<evidence type="ECO:0000256" key="13">
    <source>
        <dbReference type="ARBA" id="ARBA00033470"/>
    </source>
</evidence>
<evidence type="ECO:0000256" key="8">
    <source>
        <dbReference type="ARBA" id="ARBA00022723"/>
    </source>
</evidence>